<dbReference type="EMBL" id="FOVR01000013">
    <property type="protein sequence ID" value="SFO79903.1"/>
    <property type="molecule type" value="Genomic_DNA"/>
</dbReference>
<protein>
    <submittedName>
        <fullName evidence="2">Uncharacterized protein</fullName>
    </submittedName>
</protein>
<accession>A0A1I5K576</accession>
<keyword evidence="1" id="KW-0812">Transmembrane</keyword>
<feature type="transmembrane region" description="Helical" evidence="1">
    <location>
        <begin position="32"/>
        <end position="50"/>
    </location>
</feature>
<keyword evidence="3" id="KW-1185">Reference proteome</keyword>
<keyword evidence="1" id="KW-1133">Transmembrane helix</keyword>
<name>A0A1I5K576_9HYPH</name>
<evidence type="ECO:0000256" key="1">
    <source>
        <dbReference type="SAM" id="Phobius"/>
    </source>
</evidence>
<feature type="transmembrane region" description="Helical" evidence="1">
    <location>
        <begin position="6"/>
        <end position="25"/>
    </location>
</feature>
<evidence type="ECO:0000313" key="2">
    <source>
        <dbReference type="EMBL" id="SFO79903.1"/>
    </source>
</evidence>
<dbReference type="OrthoDB" id="8451219at2"/>
<evidence type="ECO:0000313" key="3">
    <source>
        <dbReference type="Proteomes" id="UP000199236"/>
    </source>
</evidence>
<dbReference type="AlphaFoldDB" id="A0A1I5K576"/>
<gene>
    <name evidence="2" type="ORF">SAMN04488056_11324</name>
</gene>
<dbReference type="RefSeq" id="WP_090074887.1">
    <property type="nucleotide sequence ID" value="NZ_FOVR01000013.1"/>
</dbReference>
<keyword evidence="1" id="KW-0472">Membrane</keyword>
<dbReference type="Proteomes" id="UP000199236">
    <property type="component" value="Unassembled WGS sequence"/>
</dbReference>
<organism evidence="2 3">
    <name type="scientific">Cohaesibacter marisflavi</name>
    <dbReference type="NCBI Taxonomy" id="655353"/>
    <lineage>
        <taxon>Bacteria</taxon>
        <taxon>Pseudomonadati</taxon>
        <taxon>Pseudomonadota</taxon>
        <taxon>Alphaproteobacteria</taxon>
        <taxon>Hyphomicrobiales</taxon>
        <taxon>Cohaesibacteraceae</taxon>
    </lineage>
</organism>
<sequence>MDIDTIFRIFITAMFSPPGIANFVISTLLKKRLHATAAALIASAAMIFMNNKLLSQIPVSQYVVIVVCTVAAMMLTAHLAFTLGEKIRRKK</sequence>
<reference evidence="2 3" key="1">
    <citation type="submission" date="2016-10" db="EMBL/GenBank/DDBJ databases">
        <authorList>
            <person name="de Groot N.N."/>
        </authorList>
    </citation>
    <scope>NUCLEOTIDE SEQUENCE [LARGE SCALE GENOMIC DNA]</scope>
    <source>
        <strain evidence="2 3">CGMCC 1.9157</strain>
    </source>
</reference>
<proteinExistence type="predicted"/>
<feature type="transmembrane region" description="Helical" evidence="1">
    <location>
        <begin position="62"/>
        <end position="83"/>
    </location>
</feature>